<evidence type="ECO:0000313" key="5">
    <source>
        <dbReference type="Proteomes" id="UP001054837"/>
    </source>
</evidence>
<dbReference type="CDD" id="cd06428">
    <property type="entry name" value="M1P_guanylylT_A_like_N"/>
    <property type="match status" value="1"/>
</dbReference>
<evidence type="ECO:0000259" key="2">
    <source>
        <dbReference type="Pfam" id="PF00483"/>
    </source>
</evidence>
<dbReference type="Gene3D" id="2.160.10.10">
    <property type="entry name" value="Hexapeptide repeat proteins"/>
    <property type="match status" value="1"/>
</dbReference>
<dbReference type="Gene3D" id="3.90.550.10">
    <property type="entry name" value="Spore Coat Polysaccharide Biosynthesis Protein SpsA, Chain A"/>
    <property type="match status" value="1"/>
</dbReference>
<protein>
    <submittedName>
        <fullName evidence="4">Mannose-1-phosphate guanyltransferase alpha-B</fullName>
    </submittedName>
</protein>
<accession>A0AAV4SQA8</accession>
<dbReference type="InterPro" id="IPR050486">
    <property type="entry name" value="Mannose-1P_guanyltransferase"/>
</dbReference>
<feature type="domain" description="Mannose-1-phosphate guanyltransferase C-terminal" evidence="3">
    <location>
        <begin position="286"/>
        <end position="423"/>
    </location>
</feature>
<dbReference type="InterPro" id="IPR056729">
    <property type="entry name" value="GMPPB_C"/>
</dbReference>
<evidence type="ECO:0000259" key="3">
    <source>
        <dbReference type="Pfam" id="PF25087"/>
    </source>
</evidence>
<dbReference type="Pfam" id="PF25087">
    <property type="entry name" value="GMPPB_C"/>
    <property type="match status" value="1"/>
</dbReference>
<dbReference type="SUPFAM" id="SSF53448">
    <property type="entry name" value="Nucleotide-diphospho-sugar transferases"/>
    <property type="match status" value="1"/>
</dbReference>
<evidence type="ECO:0000313" key="4">
    <source>
        <dbReference type="EMBL" id="GIY35489.1"/>
    </source>
</evidence>
<keyword evidence="5" id="KW-1185">Reference proteome</keyword>
<gene>
    <name evidence="4" type="primary">gmppab</name>
    <name evidence="4" type="ORF">CDAR_239571</name>
</gene>
<proteinExistence type="inferred from homology"/>
<dbReference type="PANTHER" id="PTHR22572">
    <property type="entry name" value="SUGAR-1-PHOSPHATE GUANYL TRANSFERASE"/>
    <property type="match status" value="1"/>
</dbReference>
<comment type="similarity">
    <text evidence="1">Belongs to the transferase hexapeptide repeat family.</text>
</comment>
<dbReference type="EMBL" id="BPLQ01008169">
    <property type="protein sequence ID" value="GIY35489.1"/>
    <property type="molecule type" value="Genomic_DNA"/>
</dbReference>
<comment type="caution">
    <text evidence="4">The sequence shown here is derived from an EMBL/GenBank/DDBJ whole genome shotgun (WGS) entry which is preliminary data.</text>
</comment>
<name>A0AAV4SQA8_9ARAC</name>
<dbReference type="Proteomes" id="UP001054837">
    <property type="component" value="Unassembled WGS sequence"/>
</dbReference>
<organism evidence="4 5">
    <name type="scientific">Caerostris darwini</name>
    <dbReference type="NCBI Taxonomy" id="1538125"/>
    <lineage>
        <taxon>Eukaryota</taxon>
        <taxon>Metazoa</taxon>
        <taxon>Ecdysozoa</taxon>
        <taxon>Arthropoda</taxon>
        <taxon>Chelicerata</taxon>
        <taxon>Arachnida</taxon>
        <taxon>Araneae</taxon>
        <taxon>Araneomorphae</taxon>
        <taxon>Entelegynae</taxon>
        <taxon>Araneoidea</taxon>
        <taxon>Araneidae</taxon>
        <taxon>Caerostris</taxon>
    </lineage>
</organism>
<feature type="domain" description="Nucleotidyl transferase" evidence="2">
    <location>
        <begin position="3"/>
        <end position="205"/>
    </location>
</feature>
<dbReference type="InterPro" id="IPR005835">
    <property type="entry name" value="NTP_transferase_dom"/>
</dbReference>
<evidence type="ECO:0000256" key="1">
    <source>
        <dbReference type="ARBA" id="ARBA00007274"/>
    </source>
</evidence>
<reference evidence="4 5" key="1">
    <citation type="submission" date="2021-06" db="EMBL/GenBank/DDBJ databases">
        <title>Caerostris darwini draft genome.</title>
        <authorList>
            <person name="Kono N."/>
            <person name="Arakawa K."/>
        </authorList>
    </citation>
    <scope>NUCLEOTIDE SEQUENCE [LARGE SCALE GENOMIC DNA]</scope>
</reference>
<dbReference type="AlphaFoldDB" id="A0AAV4SQA8"/>
<sequence>MYKAVILIGGPQKGTRFRPLSFDIPKPLFPVAGVPTIQHLIEACCAVPHMREILLIGFYQADDSINKFVTAMMKEHNISIRYLQEYTALGTAGGIYHFRDQIRSGDPEAFFLINGDVCGEFPLIEMTKFHKEKEGCITVLGTEATRQQSQQYGCIVEDKDTHMIVHYVEKPSTFVSPVINCGVYLCSLDIFYYLSTIFKQKQQEYYNSDEQPVDVSVGAKDCISLEQDVLSPLAGKRMVFVFHSTKWWSQIKTAGSAIYANRHYLDLYKTTHPNWLFKNSFDGPFIIGNVFIHPSASVHKTAHLGPNVSIGKNVVVGAGVRIKESIILGNATIHDHTLVLHSIIGWNSTVGTWARVEGTPCDPNPNKPFAKMENVPLFNNNGHLNPSITVLGCNVQVPPEVIVLNSIVLPHKDLSQSYKNEIIL</sequence>
<dbReference type="Pfam" id="PF00483">
    <property type="entry name" value="NTP_transferase"/>
    <property type="match status" value="1"/>
</dbReference>
<dbReference type="InterPro" id="IPR029044">
    <property type="entry name" value="Nucleotide-diphossugar_trans"/>
</dbReference>